<comment type="catalytic activity">
    <reaction evidence="1">
        <text>5-hydroxy-2-oxo-4-ureido-2,5-dihydro-1H-imidazole-5-carboxylate + H(+) = (S)-allantoin + CO2</text>
        <dbReference type="Rhea" id="RHEA:26301"/>
        <dbReference type="ChEBI" id="CHEBI:15378"/>
        <dbReference type="ChEBI" id="CHEBI:15678"/>
        <dbReference type="ChEBI" id="CHEBI:16526"/>
        <dbReference type="ChEBI" id="CHEBI:58639"/>
        <dbReference type="EC" id="4.1.1.97"/>
    </reaction>
</comment>
<dbReference type="EMBL" id="SLWY01000008">
    <property type="protein sequence ID" value="TCO81491.1"/>
    <property type="molecule type" value="Genomic_DNA"/>
</dbReference>
<organism evidence="8 9">
    <name type="scientific">Plasticicumulans lactativorans</name>
    <dbReference type="NCBI Taxonomy" id="1133106"/>
    <lineage>
        <taxon>Bacteria</taxon>
        <taxon>Pseudomonadati</taxon>
        <taxon>Pseudomonadota</taxon>
        <taxon>Gammaproteobacteria</taxon>
        <taxon>Candidatus Competibacteraceae</taxon>
        <taxon>Plasticicumulans</taxon>
    </lineage>
</organism>
<comment type="pathway">
    <text evidence="2">Purine metabolism; urate degradation; (S)-allantoin from urate: step 3/3.</text>
</comment>
<keyword evidence="4" id="KW-0659">Purine metabolism</keyword>
<keyword evidence="5" id="KW-0210">Decarboxylase</keyword>
<dbReference type="Pfam" id="PF09349">
    <property type="entry name" value="OHCU_decarbox"/>
    <property type="match status" value="1"/>
</dbReference>
<evidence type="ECO:0000259" key="7">
    <source>
        <dbReference type="Pfam" id="PF09349"/>
    </source>
</evidence>
<dbReference type="InterPro" id="IPR018020">
    <property type="entry name" value="OHCU_decarboxylase"/>
</dbReference>
<comment type="caution">
    <text evidence="8">The sequence shown here is derived from an EMBL/GenBank/DDBJ whole genome shotgun (WGS) entry which is preliminary data.</text>
</comment>
<evidence type="ECO:0000256" key="5">
    <source>
        <dbReference type="ARBA" id="ARBA00022793"/>
    </source>
</evidence>
<dbReference type="Proteomes" id="UP000295765">
    <property type="component" value="Unassembled WGS sequence"/>
</dbReference>
<dbReference type="OrthoDB" id="9800909at2"/>
<evidence type="ECO:0000256" key="4">
    <source>
        <dbReference type="ARBA" id="ARBA00022631"/>
    </source>
</evidence>
<proteinExistence type="predicted"/>
<keyword evidence="9" id="KW-1185">Reference proteome</keyword>
<dbReference type="InterPro" id="IPR036778">
    <property type="entry name" value="OHCU_decarboxylase_sf"/>
</dbReference>
<accession>A0A4R2L2Y6</accession>
<dbReference type="GO" id="GO:0006144">
    <property type="term" value="P:purine nucleobase metabolic process"/>
    <property type="evidence" value="ECO:0007669"/>
    <property type="project" value="UniProtKB-KW"/>
</dbReference>
<protein>
    <recommendedName>
        <fullName evidence="3">2-oxo-4-hydroxy-4-carboxy-5-ureidoimidazoline decarboxylase</fullName>
        <ecNumber evidence="3">4.1.1.97</ecNumber>
    </recommendedName>
</protein>
<evidence type="ECO:0000256" key="6">
    <source>
        <dbReference type="ARBA" id="ARBA00023239"/>
    </source>
</evidence>
<evidence type="ECO:0000313" key="8">
    <source>
        <dbReference type="EMBL" id="TCO81491.1"/>
    </source>
</evidence>
<reference evidence="8 9" key="1">
    <citation type="submission" date="2019-03" db="EMBL/GenBank/DDBJ databases">
        <title>Genomic Encyclopedia of Type Strains, Phase IV (KMG-IV): sequencing the most valuable type-strain genomes for metagenomic binning, comparative biology and taxonomic classification.</title>
        <authorList>
            <person name="Goeker M."/>
        </authorList>
    </citation>
    <scope>NUCLEOTIDE SEQUENCE [LARGE SCALE GENOMIC DNA]</scope>
    <source>
        <strain evidence="8 9">DSM 25287</strain>
    </source>
</reference>
<evidence type="ECO:0000256" key="1">
    <source>
        <dbReference type="ARBA" id="ARBA00001163"/>
    </source>
</evidence>
<evidence type="ECO:0000313" key="9">
    <source>
        <dbReference type="Proteomes" id="UP000295765"/>
    </source>
</evidence>
<name>A0A4R2L2Y6_9GAMM</name>
<dbReference type="RefSeq" id="WP_132541461.1">
    <property type="nucleotide sequence ID" value="NZ_SLWY01000008.1"/>
</dbReference>
<dbReference type="PANTHER" id="PTHR43466:SF1">
    <property type="entry name" value="2-OXO-4-HYDROXY-4-CARBOXY-5-UREIDOIMIDAZOLINE DECARBOXYLASE-RELATED"/>
    <property type="match status" value="1"/>
</dbReference>
<dbReference type="SUPFAM" id="SSF158694">
    <property type="entry name" value="UraD-Like"/>
    <property type="match status" value="1"/>
</dbReference>
<dbReference type="PANTHER" id="PTHR43466">
    <property type="entry name" value="2-OXO-4-HYDROXY-4-CARBOXY-5-UREIDOIMIDAZOLINE DECARBOXYLASE-RELATED"/>
    <property type="match status" value="1"/>
</dbReference>
<dbReference type="UniPathway" id="UPA00394">
    <property type="reaction ID" value="UER00652"/>
</dbReference>
<feature type="domain" description="Oxo-4-hydroxy-4-carboxy-5-ureidoimidazoline decarboxylase" evidence="7">
    <location>
        <begin position="12"/>
        <end position="168"/>
    </location>
</feature>
<dbReference type="GO" id="GO:0051997">
    <property type="term" value="F:2-oxo-4-hydroxy-4-carboxy-5-ureidoimidazoline decarboxylase activity"/>
    <property type="evidence" value="ECO:0007669"/>
    <property type="project" value="UniProtKB-EC"/>
</dbReference>
<dbReference type="GO" id="GO:0000255">
    <property type="term" value="P:allantoin metabolic process"/>
    <property type="evidence" value="ECO:0007669"/>
    <property type="project" value="InterPro"/>
</dbReference>
<dbReference type="AlphaFoldDB" id="A0A4R2L2Y6"/>
<dbReference type="EC" id="4.1.1.97" evidence="3"/>
<dbReference type="NCBIfam" id="TIGR03164">
    <property type="entry name" value="UHCUDC"/>
    <property type="match status" value="1"/>
</dbReference>
<dbReference type="GO" id="GO:0019628">
    <property type="term" value="P:urate catabolic process"/>
    <property type="evidence" value="ECO:0007669"/>
    <property type="project" value="UniProtKB-UniPathway"/>
</dbReference>
<evidence type="ECO:0000256" key="2">
    <source>
        <dbReference type="ARBA" id="ARBA00004754"/>
    </source>
</evidence>
<gene>
    <name evidence="8" type="ORF">EV699_108122</name>
</gene>
<dbReference type="InterPro" id="IPR017580">
    <property type="entry name" value="OHCU_decarboxylase-1"/>
</dbReference>
<sequence>MNPSPLNLDRINRMDRAEFVQTFGHIFEHSPWVAELAWEARPFDSAEAIHRAMIAAVESRDRAQRIALLAAHPDLAGREAQTGTMTQDSTREQARAGLDALSATELARIGELNAAYRARHGFPFIACVRHYTKDGILFEFERRLTNDTEAEFRTAHEQIYAITGFRLRALFAAAQRDLAA</sequence>
<dbReference type="Gene3D" id="1.10.3330.10">
    <property type="entry name" value="Oxo-4-hydroxy-4-carboxy-5-ureidoimidazoline decarboxylase"/>
    <property type="match status" value="1"/>
</dbReference>
<keyword evidence="6" id="KW-0456">Lyase</keyword>
<evidence type="ECO:0000256" key="3">
    <source>
        <dbReference type="ARBA" id="ARBA00012257"/>
    </source>
</evidence>